<comment type="caution">
    <text evidence="1">The sequence shown here is derived from an EMBL/GenBank/DDBJ whole genome shotgun (WGS) entry which is preliminary data.</text>
</comment>
<dbReference type="AlphaFoldDB" id="A0A2R6S555"/>
<sequence length="101" mass="10839">MQRSIHERPVKPYKYGHPSILIVKASTMFTLSKKVALPFLAAASASLMVAAQVPALCCQSLQAFSANAYVWENQCNTYVSDTTCPSVAGPIGLNCTGTEIE</sequence>
<keyword evidence="2" id="KW-1185">Reference proteome</keyword>
<organism evidence="1 2">
    <name type="scientific">Hermanssonia centrifuga</name>
    <dbReference type="NCBI Taxonomy" id="98765"/>
    <lineage>
        <taxon>Eukaryota</taxon>
        <taxon>Fungi</taxon>
        <taxon>Dikarya</taxon>
        <taxon>Basidiomycota</taxon>
        <taxon>Agaricomycotina</taxon>
        <taxon>Agaricomycetes</taxon>
        <taxon>Polyporales</taxon>
        <taxon>Meruliaceae</taxon>
        <taxon>Hermanssonia</taxon>
    </lineage>
</organism>
<name>A0A2R6S555_9APHY</name>
<reference evidence="1 2" key="1">
    <citation type="submission" date="2018-02" db="EMBL/GenBank/DDBJ databases">
        <title>Genome sequence of the basidiomycete white-rot fungus Phlebia centrifuga.</title>
        <authorList>
            <person name="Granchi Z."/>
            <person name="Peng M."/>
            <person name="de Vries R.P."/>
            <person name="Hilden K."/>
            <person name="Makela M.R."/>
            <person name="Grigoriev I."/>
            <person name="Riley R."/>
        </authorList>
    </citation>
    <scope>NUCLEOTIDE SEQUENCE [LARGE SCALE GENOMIC DNA]</scope>
    <source>
        <strain evidence="1 2">FBCC195</strain>
    </source>
</reference>
<dbReference type="OrthoDB" id="2783307at2759"/>
<dbReference type="Proteomes" id="UP000186601">
    <property type="component" value="Unassembled WGS sequence"/>
</dbReference>
<protein>
    <submittedName>
        <fullName evidence="1">Uncharacterized protein</fullName>
    </submittedName>
</protein>
<accession>A0A2R6S555</accession>
<gene>
    <name evidence="1" type="ORF">PHLCEN_2v756</name>
</gene>
<proteinExistence type="predicted"/>
<dbReference type="EMBL" id="MLYV02000045">
    <property type="protein sequence ID" value="PSS37392.1"/>
    <property type="molecule type" value="Genomic_DNA"/>
</dbReference>
<evidence type="ECO:0000313" key="1">
    <source>
        <dbReference type="EMBL" id="PSS37392.1"/>
    </source>
</evidence>
<evidence type="ECO:0000313" key="2">
    <source>
        <dbReference type="Proteomes" id="UP000186601"/>
    </source>
</evidence>